<dbReference type="AlphaFoldDB" id="A0ABD5DZA0"/>
<proteinExistence type="predicted"/>
<dbReference type="EMBL" id="JAVRER010000002">
    <property type="protein sequence ID" value="MDT0414144.1"/>
    <property type="molecule type" value="Genomic_DNA"/>
</dbReference>
<keyword evidence="1" id="KW-0472">Membrane</keyword>
<gene>
    <name evidence="2" type="ORF">RM574_01455</name>
</gene>
<evidence type="ECO:0000313" key="2">
    <source>
        <dbReference type="EMBL" id="MDT0414144.1"/>
    </source>
</evidence>
<evidence type="ECO:0008006" key="4">
    <source>
        <dbReference type="Google" id="ProtNLM"/>
    </source>
</evidence>
<evidence type="ECO:0000256" key="1">
    <source>
        <dbReference type="SAM" id="Phobius"/>
    </source>
</evidence>
<accession>A0ABD5DZA0</accession>
<evidence type="ECO:0000313" key="3">
    <source>
        <dbReference type="Proteomes" id="UP001183607"/>
    </source>
</evidence>
<keyword evidence="1" id="KW-1133">Transmembrane helix</keyword>
<sequence>MLLFVHAGIYAAIGLLVLVLGPTIVRAIVHHDDTISPQDGRNAISTVTWVSVLAGIGLILFAAWGILLAAGFPKGGPRTRVAAIVWASVAIPLSLVAYILWMFALASAVIIIVFLALNECAEWFRRPRE</sequence>
<protein>
    <recommendedName>
        <fullName evidence="4">Integral membrane protein</fullName>
    </recommendedName>
</protein>
<name>A0ABD5DZA0_9ACTN</name>
<feature type="transmembrane region" description="Helical" evidence="1">
    <location>
        <begin position="49"/>
        <end position="72"/>
    </location>
</feature>
<comment type="caution">
    <text evidence="2">The sequence shown here is derived from an EMBL/GenBank/DDBJ whole genome shotgun (WGS) entry which is preliminary data.</text>
</comment>
<feature type="transmembrane region" description="Helical" evidence="1">
    <location>
        <begin position="7"/>
        <end position="29"/>
    </location>
</feature>
<feature type="transmembrane region" description="Helical" evidence="1">
    <location>
        <begin position="84"/>
        <end position="117"/>
    </location>
</feature>
<reference evidence="3" key="1">
    <citation type="submission" date="2023-07" db="EMBL/GenBank/DDBJ databases">
        <title>30 novel species of actinomycetes from the DSMZ collection.</title>
        <authorList>
            <person name="Nouioui I."/>
        </authorList>
    </citation>
    <scope>NUCLEOTIDE SEQUENCE [LARGE SCALE GENOMIC DNA]</scope>
    <source>
        <strain evidence="3">DSM 41982</strain>
    </source>
</reference>
<dbReference type="Proteomes" id="UP001183607">
    <property type="component" value="Unassembled WGS sequence"/>
</dbReference>
<organism evidence="2 3">
    <name type="scientific">Streptomyces evansiae</name>
    <dbReference type="NCBI Taxonomy" id="3075535"/>
    <lineage>
        <taxon>Bacteria</taxon>
        <taxon>Bacillati</taxon>
        <taxon>Actinomycetota</taxon>
        <taxon>Actinomycetes</taxon>
        <taxon>Kitasatosporales</taxon>
        <taxon>Streptomycetaceae</taxon>
        <taxon>Streptomyces</taxon>
    </lineage>
</organism>
<dbReference type="RefSeq" id="WP_007826197.1">
    <property type="nucleotide sequence ID" value="NZ_JAVRER010000002.1"/>
</dbReference>
<keyword evidence="1" id="KW-0812">Transmembrane</keyword>